<name>A0A8H9L8A6_9ACTN</name>
<dbReference type="InterPro" id="IPR047721">
    <property type="entry name" value="DrmB"/>
</dbReference>
<protein>
    <recommendedName>
        <fullName evidence="2">MrfA-like Zn-binding domain-containing protein</fullName>
    </recommendedName>
</protein>
<accession>A0A8H9L8A6</accession>
<evidence type="ECO:0000259" key="2">
    <source>
        <dbReference type="Pfam" id="PF09369"/>
    </source>
</evidence>
<dbReference type="InterPro" id="IPR018973">
    <property type="entry name" value="MZB"/>
</dbReference>
<comment type="caution">
    <text evidence="3">The sequence shown here is derived from an EMBL/GenBank/DDBJ whole genome shotgun (WGS) entry which is preliminary data.</text>
</comment>
<feature type="region of interest" description="Disordered" evidence="1">
    <location>
        <begin position="303"/>
        <end position="324"/>
    </location>
</feature>
<feature type="domain" description="MrfA-like Zn-binding" evidence="2">
    <location>
        <begin position="468"/>
        <end position="569"/>
    </location>
</feature>
<keyword evidence="4" id="KW-1185">Reference proteome</keyword>
<proteinExistence type="predicted"/>
<evidence type="ECO:0000256" key="1">
    <source>
        <dbReference type="SAM" id="MobiDB-lite"/>
    </source>
</evidence>
<organism evidence="3 4">
    <name type="scientific">Microbispora bryophytorum</name>
    <dbReference type="NCBI Taxonomy" id="1460882"/>
    <lineage>
        <taxon>Bacteria</taxon>
        <taxon>Bacillati</taxon>
        <taxon>Actinomycetota</taxon>
        <taxon>Actinomycetes</taxon>
        <taxon>Streptosporangiales</taxon>
        <taxon>Streptosporangiaceae</taxon>
        <taxon>Microbispora</taxon>
    </lineage>
</organism>
<dbReference type="EMBL" id="BMMN01000001">
    <property type="protein sequence ID" value="GGN98923.1"/>
    <property type="molecule type" value="Genomic_DNA"/>
</dbReference>
<evidence type="ECO:0000313" key="4">
    <source>
        <dbReference type="Proteomes" id="UP000653480"/>
    </source>
</evidence>
<sequence length="617" mass="68065">MSSRKLRVRQAQTVVPFGVGAVFDVQGESFVAAGIADWPSPRNLEPIHAPRLERKLKVTGLWAPLQAPVADYDVPDASGPAFIRFPAWLFCGSCRRMTHWRIQDEKFGHPPYCAFCSPRHKLTPMRFVQICEAGHLGDVDWWYWAHSQLTPEERDRCPGSTALSFEAGENATGLEALTVRCRHEECAAAQRDLLDILGTQKMRCCGRNPWERFSERKDCGEQIQIVQRTAGNVYYPVVHSALDIPAPAAPVVADDEATRRIREHPYFGMLCQSPDAPGADGLIVLIAEVTEADPSLVKRLVEEETGRAASPEAAPTGEGPDLSRGEWAAFTATKPARSAHFVTREVNLGSSRELPWTELEARIARVVVAERIREVRALQGFSRVSPEGRMIPVDPSGRRRWLPAIEVFGEGIFLTLNEELLRQWEALPQVRTRTAGMQADLAKSFQRDRIEAFAGPRLLPRLPLLHTLGHLLVRQLSFESGYSAASLRERVYARSVEGDDHQYGLLVYTASGDAEGTLGGLARQGEPDLLPELLLRLLEQAAWCSADPLCSEHGGQGYGNLNRAACHACALIPETSCEVGNILLDRVMVVGGSGVPGFFEPVVQSAREEAAHRVGAW</sequence>
<reference evidence="3" key="2">
    <citation type="submission" date="2020-09" db="EMBL/GenBank/DDBJ databases">
        <authorList>
            <person name="Sun Q."/>
            <person name="Zhou Y."/>
        </authorList>
    </citation>
    <scope>NUCLEOTIDE SEQUENCE</scope>
    <source>
        <strain evidence="3">CGMCC 4.7138</strain>
    </source>
</reference>
<gene>
    <name evidence="3" type="ORF">GCM10011574_04010</name>
</gene>
<dbReference type="RefSeq" id="WP_142567675.1">
    <property type="nucleotide sequence ID" value="NZ_BMMN01000001.1"/>
</dbReference>
<evidence type="ECO:0000313" key="3">
    <source>
        <dbReference type="EMBL" id="GGN98923.1"/>
    </source>
</evidence>
<dbReference type="AlphaFoldDB" id="A0A8H9L8A6"/>
<dbReference type="OrthoDB" id="9134227at2"/>
<dbReference type="Proteomes" id="UP000653480">
    <property type="component" value="Unassembled WGS sequence"/>
</dbReference>
<dbReference type="NCBIfam" id="NF038324">
    <property type="entry name" value="DrmB_fam"/>
    <property type="match status" value="1"/>
</dbReference>
<dbReference type="Pfam" id="PF09369">
    <property type="entry name" value="MZB"/>
    <property type="match status" value="1"/>
</dbReference>
<reference evidence="3" key="1">
    <citation type="journal article" date="2014" name="Int. J. Syst. Evol. Microbiol.">
        <title>Complete genome sequence of Corynebacterium casei LMG S-19264T (=DSM 44701T), isolated from a smear-ripened cheese.</title>
        <authorList>
            <consortium name="US DOE Joint Genome Institute (JGI-PGF)"/>
            <person name="Walter F."/>
            <person name="Albersmeier A."/>
            <person name="Kalinowski J."/>
            <person name="Ruckert C."/>
        </authorList>
    </citation>
    <scope>NUCLEOTIDE SEQUENCE</scope>
    <source>
        <strain evidence="3">CGMCC 4.7138</strain>
    </source>
</reference>